<dbReference type="AlphaFoldDB" id="Q314T8"/>
<dbReference type="EMBL" id="CP000112">
    <property type="protein sequence ID" value="ABB38600.1"/>
    <property type="molecule type" value="Genomic_DNA"/>
</dbReference>
<keyword evidence="9" id="KW-1185">Reference proteome</keyword>
<evidence type="ECO:0000313" key="4">
    <source>
        <dbReference type="EMBL" id="ABB38403.1"/>
    </source>
</evidence>
<protein>
    <recommendedName>
        <fullName evidence="10">BFD-like (2Fe-2S) protein</fullName>
    </recommendedName>
</protein>
<dbReference type="InterPro" id="IPR041854">
    <property type="entry name" value="BFD-like_2Fe2S-bd_dom_sf"/>
</dbReference>
<dbReference type="EMBL" id="CP000112">
    <property type="protein sequence ID" value="ABB38403.1"/>
    <property type="molecule type" value="Genomic_DNA"/>
</dbReference>
<proteinExistence type="predicted"/>
<dbReference type="KEGG" id="dde:Dde_1720"/>
<evidence type="ECO:0000313" key="9">
    <source>
        <dbReference type="Proteomes" id="UP000002710"/>
    </source>
</evidence>
<organism evidence="2 9">
    <name type="scientific">Oleidesulfovibrio alaskensis (strain ATCC BAA-1058 / DSM 17464 / G20)</name>
    <name type="common">Desulfovibrio alaskensis</name>
    <dbReference type="NCBI Taxonomy" id="207559"/>
    <lineage>
        <taxon>Bacteria</taxon>
        <taxon>Pseudomonadati</taxon>
        <taxon>Thermodesulfobacteriota</taxon>
        <taxon>Desulfovibrionia</taxon>
        <taxon>Desulfovibrionales</taxon>
        <taxon>Desulfovibrionaceae</taxon>
        <taxon>Oleidesulfovibrio</taxon>
    </lineage>
</organism>
<dbReference type="EMBL" id="CP000112">
    <property type="protein sequence ID" value="ABB40342.1"/>
    <property type="molecule type" value="Genomic_DNA"/>
</dbReference>
<evidence type="ECO:0000313" key="5">
    <source>
        <dbReference type="EMBL" id="ABB38517.1"/>
    </source>
</evidence>
<dbReference type="EMBL" id="CP000112">
    <property type="protein sequence ID" value="ABB37288.1"/>
    <property type="molecule type" value="Genomic_DNA"/>
</dbReference>
<dbReference type="Proteomes" id="UP000002710">
    <property type="component" value="Chromosome"/>
</dbReference>
<dbReference type="EMBL" id="CP000112">
    <property type="protein sequence ID" value="ABB37558.1"/>
    <property type="molecule type" value="Genomic_DNA"/>
</dbReference>
<accession>Q314T8</accession>
<dbReference type="KEGG" id="dde:Dde_0757"/>
<evidence type="ECO:0000313" key="7">
    <source>
        <dbReference type="EMBL" id="ABB40342.1"/>
    </source>
</evidence>
<dbReference type="KEGG" id="dde:Dde_3549"/>
<dbReference type="EMBL" id="CP000112">
    <property type="protein sequence ID" value="ABB40521.1"/>
    <property type="molecule type" value="Genomic_DNA"/>
</dbReference>
<name>Q314T8_OLEA2</name>
<dbReference type="EMBL" id="CP000112">
    <property type="protein sequence ID" value="ABB38363.1"/>
    <property type="molecule type" value="Genomic_DNA"/>
</dbReference>
<evidence type="ECO:0008006" key="10">
    <source>
        <dbReference type="Google" id="ProtNLM"/>
    </source>
</evidence>
<dbReference type="STRING" id="207559.Dde_0487"/>
<evidence type="ECO:0000313" key="3">
    <source>
        <dbReference type="EMBL" id="ABB38363.1"/>
    </source>
</evidence>
<dbReference type="KEGG" id="dde:Dde_1566"/>
<evidence type="ECO:0000313" key="1">
    <source>
        <dbReference type="EMBL" id="ABB37288.1"/>
    </source>
</evidence>
<dbReference type="KEGG" id="dde:Dde_0487"/>
<sequence>MSDLICYCFGYDSNDIEQDFLSNGKSTIFERIMAEKQAGGCQCADKNPKGR</sequence>
<evidence type="ECO:0000313" key="2">
    <source>
        <dbReference type="EMBL" id="ABB37558.1"/>
    </source>
</evidence>
<dbReference type="EMBL" id="CP000112">
    <property type="protein sequence ID" value="ABB38517.1"/>
    <property type="molecule type" value="Genomic_DNA"/>
</dbReference>
<dbReference type="eggNOG" id="ENOG5033CPK">
    <property type="taxonomic scope" value="Bacteria"/>
</dbReference>
<evidence type="ECO:0000313" key="6">
    <source>
        <dbReference type="EMBL" id="ABB38600.1"/>
    </source>
</evidence>
<reference evidence="2 9" key="1">
    <citation type="journal article" date="2011" name="J. Bacteriol.">
        <title>Complete genome sequence and updated annotation of Desulfovibrio alaskensis G20.</title>
        <authorList>
            <person name="Hauser L.J."/>
            <person name="Land M.L."/>
            <person name="Brown S.D."/>
            <person name="Larimer F."/>
            <person name="Keller K.L."/>
            <person name="Rapp-Giles B.J."/>
            <person name="Price M.N."/>
            <person name="Lin M."/>
            <person name="Bruce D.C."/>
            <person name="Detter J.C."/>
            <person name="Tapia R."/>
            <person name="Han C.S."/>
            <person name="Goodwin L.A."/>
            <person name="Cheng J.F."/>
            <person name="Pitluck S."/>
            <person name="Copeland A."/>
            <person name="Lucas S."/>
            <person name="Nolan M."/>
            <person name="Lapidus A.L."/>
            <person name="Palumbo A.V."/>
            <person name="Wall J.D."/>
        </authorList>
    </citation>
    <scope>NUCLEOTIDE SEQUENCE [LARGE SCALE GENOMIC DNA]</scope>
    <source>
        <strain evidence="9">ATCC BAA 1058 / DSM 17464 / G20</strain>
        <strain evidence="2">G20</strain>
    </source>
</reference>
<evidence type="ECO:0000313" key="8">
    <source>
        <dbReference type="EMBL" id="ABB40521.1"/>
    </source>
</evidence>
<gene>
    <name evidence="1" type="ordered locus">Dde_0487</name>
    <name evidence="2" type="ordered locus">Dde_0757</name>
    <name evidence="3" type="ordered locus">Dde_1566</name>
    <name evidence="4" type="ordered locus">Dde_1606</name>
    <name evidence="5" type="ordered locus">Dde_1720</name>
    <name evidence="6" type="ordered locus">Dde_1803</name>
    <name evidence="7" type="ordered locus">Dde_3549</name>
    <name evidence="8" type="ordered locus">Dde_3728</name>
</gene>
<dbReference type="KEGG" id="dde:Dde_3728"/>
<dbReference type="HOGENOM" id="CLU_205138_0_0_7"/>
<dbReference type="RefSeq" id="WP_011366609.1">
    <property type="nucleotide sequence ID" value="NC_007519.1"/>
</dbReference>
<dbReference type="Gene3D" id="1.10.10.1100">
    <property type="entry name" value="BFD-like [2Fe-2S]-binding domain"/>
    <property type="match status" value="1"/>
</dbReference>
<dbReference type="KEGG" id="dde:Dde_1803"/>
<dbReference type="KEGG" id="dde:Dde_1606"/>